<accession>A0AA96LAN9</accession>
<protein>
    <submittedName>
        <fullName evidence="1">Uncharacterized protein</fullName>
    </submittedName>
</protein>
<dbReference type="KEGG" id="paun:MJA45_18705"/>
<proteinExistence type="predicted"/>
<gene>
    <name evidence="1" type="ORF">MJA45_18705</name>
</gene>
<organism evidence="1 2">
    <name type="scientific">Paenibacillus aurantius</name>
    <dbReference type="NCBI Taxonomy" id="2918900"/>
    <lineage>
        <taxon>Bacteria</taxon>
        <taxon>Bacillati</taxon>
        <taxon>Bacillota</taxon>
        <taxon>Bacilli</taxon>
        <taxon>Bacillales</taxon>
        <taxon>Paenibacillaceae</taxon>
        <taxon>Paenibacillus</taxon>
    </lineage>
</organism>
<reference evidence="1 2" key="1">
    <citation type="submission" date="2022-02" db="EMBL/GenBank/DDBJ databases">
        <title>Paenibacillus sp. MBLB1776 Whole Genome Shotgun Sequencing.</title>
        <authorList>
            <person name="Hwang C.Y."/>
            <person name="Cho E.-S."/>
            <person name="Seo M.-J."/>
        </authorList>
    </citation>
    <scope>NUCLEOTIDE SEQUENCE [LARGE SCALE GENOMIC DNA]</scope>
    <source>
        <strain evidence="1 2">MBLB1776</strain>
    </source>
</reference>
<dbReference type="EMBL" id="CP130318">
    <property type="protein sequence ID" value="WNQ09649.1"/>
    <property type="molecule type" value="Genomic_DNA"/>
</dbReference>
<dbReference type="AlphaFoldDB" id="A0AA96LAN9"/>
<evidence type="ECO:0000313" key="2">
    <source>
        <dbReference type="Proteomes" id="UP001305702"/>
    </source>
</evidence>
<dbReference type="Proteomes" id="UP001305702">
    <property type="component" value="Chromosome"/>
</dbReference>
<sequence>MSVDRFEVNIAEMFGEQLWGREQGRTVRDQIIGSFLSQEKSVLLLDFTGVSRIDFSCASEIISVFILRISGELKGRHLLITGLSQFVEENVDAALSKAELCCLFVESDGSWKLIGRYSDTLFNTLKKLKELKQADTPILSNALDIAITSCNNRLKTLVNLGLVKRVELTAPSGGLIYLYYSII</sequence>
<dbReference type="RefSeq" id="WP_315603422.1">
    <property type="nucleotide sequence ID" value="NZ_CP130318.1"/>
</dbReference>
<keyword evidence="2" id="KW-1185">Reference proteome</keyword>
<name>A0AA96LAN9_9BACL</name>
<evidence type="ECO:0000313" key="1">
    <source>
        <dbReference type="EMBL" id="WNQ09649.1"/>
    </source>
</evidence>